<gene>
    <name evidence="2" type="ORF">Bathy04g01530</name>
</gene>
<evidence type="ECO:0000256" key="1">
    <source>
        <dbReference type="SAM" id="MobiDB-lite"/>
    </source>
</evidence>
<feature type="compositionally biased region" description="Basic and acidic residues" evidence="1">
    <location>
        <begin position="220"/>
        <end position="233"/>
    </location>
</feature>
<feature type="region of interest" description="Disordered" evidence="1">
    <location>
        <begin position="212"/>
        <end position="279"/>
    </location>
</feature>
<evidence type="ECO:0008006" key="4">
    <source>
        <dbReference type="Google" id="ProtNLM"/>
    </source>
</evidence>
<dbReference type="GeneID" id="19016178"/>
<proteinExistence type="predicted"/>
<sequence>MMISIEATKKGRLSVEHEKRKHWLVTKIRNVSGCDDAIDALCSRISKRLGAQARAVREGKGEKVIEIQGKHEETRVEEVLARENVKIVGLRRKVEVVPKRKEEERKERAKPRHANKKYWDTKTGLIKDSVKRGGEKDNGEDPVKPEDVLRVKQLRETNKEFARFCELMRRYPFWSHRYDKLAAMYFEKRNGKEDEEDEERMRKRRRCEIAFEEEEEDVRDEDRRQQNHPKSLEDLGMVASVSDFRMSREERAKAAKERMTAAKSAVGPQDATRESKQRVEEYEDIATKMLRMRGFAPASSKKKPATSTTAITTTTTRQKPAMPPKKKKKDVRAGIPIGTSVGFGRKAWSQKQFDEEDLRMSTTDEEEEEEEEENFQRVASRPLVGGRFLDNKRKDESTFPSLPLSRAAPPTRAPEHRLPHEEFQQTTMSEEEALKLALSLSADEHARERIKLDEELERELEVARAVSLSSREEEEEARKQSSLSDDIAQTLRQLGFDRDVSETLANDVLPAMPTRQDVIDLLGTLGIEKHVAADFANFVVLNNTHEEDEKDFASPSRIINDDDEDTAETTTFFNLSLRELTGADSNRDLIEYVQTMEHREDAGEFLRDSFGGNEETARLGQLIWDARSRPR</sequence>
<feature type="compositionally biased region" description="Acidic residues" evidence="1">
    <location>
        <begin position="363"/>
        <end position="373"/>
    </location>
</feature>
<feature type="compositionally biased region" description="Low complexity" evidence="1">
    <location>
        <begin position="305"/>
        <end position="320"/>
    </location>
</feature>
<name>K8EU99_9CHLO</name>
<organism evidence="2 3">
    <name type="scientific">Bathycoccus prasinos</name>
    <dbReference type="NCBI Taxonomy" id="41875"/>
    <lineage>
        <taxon>Eukaryota</taxon>
        <taxon>Viridiplantae</taxon>
        <taxon>Chlorophyta</taxon>
        <taxon>Mamiellophyceae</taxon>
        <taxon>Mamiellales</taxon>
        <taxon>Bathycoccaceae</taxon>
        <taxon>Bathycoccus</taxon>
    </lineage>
</organism>
<keyword evidence="3" id="KW-1185">Reference proteome</keyword>
<dbReference type="KEGG" id="bpg:Bathy04g01530"/>
<reference evidence="2 3" key="1">
    <citation type="submission" date="2011-10" db="EMBL/GenBank/DDBJ databases">
        <authorList>
            <person name="Genoscope - CEA"/>
        </authorList>
    </citation>
    <scope>NUCLEOTIDE SEQUENCE [LARGE SCALE GENOMIC DNA]</scope>
    <source>
        <strain evidence="2 3">RCC 1105</strain>
    </source>
</reference>
<protein>
    <recommendedName>
        <fullName evidence="4">SUI1 domain-containing protein</fullName>
    </recommendedName>
</protein>
<feature type="compositionally biased region" description="Basic and acidic residues" evidence="1">
    <location>
        <begin position="245"/>
        <end position="260"/>
    </location>
</feature>
<evidence type="ECO:0000313" key="2">
    <source>
        <dbReference type="EMBL" id="CCO16030.1"/>
    </source>
</evidence>
<dbReference type="AlphaFoldDB" id="K8EU99"/>
<dbReference type="Proteomes" id="UP000198341">
    <property type="component" value="Chromosome 4"/>
</dbReference>
<feature type="region of interest" description="Disordered" evidence="1">
    <location>
        <begin position="293"/>
        <end position="418"/>
    </location>
</feature>
<dbReference type="EMBL" id="FO082275">
    <property type="protein sequence ID" value="CCO16030.1"/>
    <property type="molecule type" value="Genomic_DNA"/>
</dbReference>
<evidence type="ECO:0000313" key="3">
    <source>
        <dbReference type="Proteomes" id="UP000198341"/>
    </source>
</evidence>
<accession>K8EU99</accession>
<dbReference type="RefSeq" id="XP_007513505.1">
    <property type="nucleotide sequence ID" value="XM_007513443.1"/>
</dbReference>